<reference evidence="2 3" key="1">
    <citation type="submission" date="2019-05" db="EMBL/GenBank/DDBJ databases">
        <title>Another draft genome of Portunus trituberculatus and its Hox gene families provides insights of decapod evolution.</title>
        <authorList>
            <person name="Jeong J.-H."/>
            <person name="Song I."/>
            <person name="Kim S."/>
            <person name="Choi T."/>
            <person name="Kim D."/>
            <person name="Ryu S."/>
            <person name="Kim W."/>
        </authorList>
    </citation>
    <scope>NUCLEOTIDE SEQUENCE [LARGE SCALE GENOMIC DNA]</scope>
    <source>
        <tissue evidence="2">Muscle</tissue>
    </source>
</reference>
<keyword evidence="3" id="KW-1185">Reference proteome</keyword>
<dbReference type="EMBL" id="VSRR010019593">
    <property type="protein sequence ID" value="MPC62374.1"/>
    <property type="molecule type" value="Genomic_DNA"/>
</dbReference>
<feature type="region of interest" description="Disordered" evidence="1">
    <location>
        <begin position="16"/>
        <end position="71"/>
    </location>
</feature>
<evidence type="ECO:0000313" key="3">
    <source>
        <dbReference type="Proteomes" id="UP000324222"/>
    </source>
</evidence>
<name>A0A5B7H0K8_PORTR</name>
<organism evidence="2 3">
    <name type="scientific">Portunus trituberculatus</name>
    <name type="common">Swimming crab</name>
    <name type="synonym">Neptunus trituberculatus</name>
    <dbReference type="NCBI Taxonomy" id="210409"/>
    <lineage>
        <taxon>Eukaryota</taxon>
        <taxon>Metazoa</taxon>
        <taxon>Ecdysozoa</taxon>
        <taxon>Arthropoda</taxon>
        <taxon>Crustacea</taxon>
        <taxon>Multicrustacea</taxon>
        <taxon>Malacostraca</taxon>
        <taxon>Eumalacostraca</taxon>
        <taxon>Eucarida</taxon>
        <taxon>Decapoda</taxon>
        <taxon>Pleocyemata</taxon>
        <taxon>Brachyura</taxon>
        <taxon>Eubrachyura</taxon>
        <taxon>Portunoidea</taxon>
        <taxon>Portunidae</taxon>
        <taxon>Portuninae</taxon>
        <taxon>Portunus</taxon>
    </lineage>
</organism>
<dbReference type="AlphaFoldDB" id="A0A5B7H0K8"/>
<evidence type="ECO:0000313" key="2">
    <source>
        <dbReference type="EMBL" id="MPC62374.1"/>
    </source>
</evidence>
<feature type="compositionally biased region" description="Basic and acidic residues" evidence="1">
    <location>
        <begin position="34"/>
        <end position="50"/>
    </location>
</feature>
<gene>
    <name evidence="2" type="ORF">E2C01_056459</name>
</gene>
<comment type="caution">
    <text evidence="2">The sequence shown here is derived from an EMBL/GenBank/DDBJ whole genome shotgun (WGS) entry which is preliminary data.</text>
</comment>
<sequence length="71" mass="8276">MVLRIYSNGLKGHRWREEESVGWRGARHPGGQGEGDKDSHQREALQKEEPLDLTTSSQIKIRRPWKLMQSH</sequence>
<proteinExistence type="predicted"/>
<evidence type="ECO:0000256" key="1">
    <source>
        <dbReference type="SAM" id="MobiDB-lite"/>
    </source>
</evidence>
<protein>
    <submittedName>
        <fullName evidence="2">Uncharacterized protein</fullName>
    </submittedName>
</protein>
<dbReference type="Proteomes" id="UP000324222">
    <property type="component" value="Unassembled WGS sequence"/>
</dbReference>
<accession>A0A5B7H0K8</accession>